<keyword evidence="1" id="KW-0560">Oxidoreductase</keyword>
<evidence type="ECO:0000259" key="2">
    <source>
        <dbReference type="Pfam" id="PF03807"/>
    </source>
</evidence>
<name>A0A7K1SJ86_9BACT</name>
<comment type="caution">
    <text evidence="3">The sequence shown here is derived from an EMBL/GenBank/DDBJ whole genome shotgun (WGS) entry which is preliminary data.</text>
</comment>
<reference evidence="3 4" key="1">
    <citation type="submission" date="2019-12" db="EMBL/GenBank/DDBJ databases">
        <title>Spirosoma sp. HMF4905 genome sequencing and assembly.</title>
        <authorList>
            <person name="Kang H."/>
            <person name="Cha I."/>
            <person name="Kim H."/>
            <person name="Joh K."/>
        </authorList>
    </citation>
    <scope>NUCLEOTIDE SEQUENCE [LARGE SCALE GENOMIC DNA]</scope>
    <source>
        <strain evidence="3 4">HMF4905</strain>
    </source>
</reference>
<protein>
    <submittedName>
        <fullName evidence="3">3-hydroxyisobutyrate dehydrogenase</fullName>
    </submittedName>
</protein>
<dbReference type="AlphaFoldDB" id="A0A7K1SJ86"/>
<dbReference type="InterPro" id="IPR036291">
    <property type="entry name" value="NAD(P)-bd_dom_sf"/>
</dbReference>
<dbReference type="InterPro" id="IPR028939">
    <property type="entry name" value="P5C_Rdtase_cat_N"/>
</dbReference>
<dbReference type="Gene3D" id="3.40.50.720">
    <property type="entry name" value="NAD(P)-binding Rossmann-like Domain"/>
    <property type="match status" value="1"/>
</dbReference>
<dbReference type="InterPro" id="IPR051267">
    <property type="entry name" value="STEAP_metalloreductase"/>
</dbReference>
<accession>A0A7K1SJ86</accession>
<dbReference type="SUPFAM" id="SSF51735">
    <property type="entry name" value="NAD(P)-binding Rossmann-fold domains"/>
    <property type="match status" value="1"/>
</dbReference>
<evidence type="ECO:0000313" key="3">
    <source>
        <dbReference type="EMBL" id="MVM33862.1"/>
    </source>
</evidence>
<evidence type="ECO:0000256" key="1">
    <source>
        <dbReference type="ARBA" id="ARBA00023002"/>
    </source>
</evidence>
<keyword evidence="4" id="KW-1185">Reference proteome</keyword>
<proteinExistence type="predicted"/>
<sequence>METLQFGFIGVGLIGEVLVRKLVAAGHHVKMTNSRGPETLQPLANEIGAQAVTVDEVVQNVDVVFLVIPQKNIVNLPNGLFRTVRNGTIVVDVGNYYPIRDGVIDDIENGLTESEWVEKQIGYPIIKVFNSINWRSLDALSMPKGTIGRIALPISGDDVQAKQRIATLVDQLGYEPHDAGTIADSWRQQPGSPIYCTNVTKEELLEWLSKVERFSLPQRLSLGLKLHAELVAQHKETDARAYGQAMKDALMRATI</sequence>
<dbReference type="GO" id="GO:0016491">
    <property type="term" value="F:oxidoreductase activity"/>
    <property type="evidence" value="ECO:0007669"/>
    <property type="project" value="UniProtKB-KW"/>
</dbReference>
<gene>
    <name evidence="3" type="ORF">GO755_27750</name>
</gene>
<dbReference type="Proteomes" id="UP000436006">
    <property type="component" value="Unassembled WGS sequence"/>
</dbReference>
<feature type="domain" description="Pyrroline-5-carboxylate reductase catalytic N-terminal" evidence="2">
    <location>
        <begin position="6"/>
        <end position="96"/>
    </location>
</feature>
<organism evidence="3 4">
    <name type="scientific">Spirosoma arboris</name>
    <dbReference type="NCBI Taxonomy" id="2682092"/>
    <lineage>
        <taxon>Bacteria</taxon>
        <taxon>Pseudomonadati</taxon>
        <taxon>Bacteroidota</taxon>
        <taxon>Cytophagia</taxon>
        <taxon>Cytophagales</taxon>
        <taxon>Cytophagaceae</taxon>
        <taxon>Spirosoma</taxon>
    </lineage>
</organism>
<dbReference type="PANTHER" id="PTHR14239">
    <property type="entry name" value="DUDULIN-RELATED"/>
    <property type="match status" value="1"/>
</dbReference>
<dbReference type="EMBL" id="WPIN01000013">
    <property type="protein sequence ID" value="MVM33862.1"/>
    <property type="molecule type" value="Genomic_DNA"/>
</dbReference>
<evidence type="ECO:0000313" key="4">
    <source>
        <dbReference type="Proteomes" id="UP000436006"/>
    </source>
</evidence>
<dbReference type="Pfam" id="PF03807">
    <property type="entry name" value="F420_oxidored"/>
    <property type="match status" value="1"/>
</dbReference>
<dbReference type="RefSeq" id="WP_157588578.1">
    <property type="nucleotide sequence ID" value="NZ_WPIN01000013.1"/>
</dbReference>